<dbReference type="Gene3D" id="3.30.200.20">
    <property type="entry name" value="Phosphorylase Kinase, domain 1"/>
    <property type="match status" value="1"/>
</dbReference>
<evidence type="ECO:0000259" key="20">
    <source>
        <dbReference type="PROSITE" id="PS50011"/>
    </source>
</evidence>
<keyword evidence="6 19" id="KW-0732">Signal</keyword>
<dbReference type="EMBL" id="CM010721">
    <property type="protein sequence ID" value="RZC71494.1"/>
    <property type="molecule type" value="Genomic_DNA"/>
</dbReference>
<dbReference type="GO" id="GO:0004713">
    <property type="term" value="F:protein tyrosine kinase activity"/>
    <property type="evidence" value="ECO:0007669"/>
    <property type="project" value="InterPro"/>
</dbReference>
<keyword evidence="8 17" id="KW-0547">Nucleotide-binding</keyword>
<evidence type="ECO:0000256" key="5">
    <source>
        <dbReference type="ARBA" id="ARBA00022692"/>
    </source>
</evidence>
<gene>
    <name evidence="22" type="ORF">C5167_034761</name>
</gene>
<dbReference type="Proteomes" id="UP000316621">
    <property type="component" value="Chromosome 7"/>
</dbReference>
<evidence type="ECO:0000313" key="22">
    <source>
        <dbReference type="EMBL" id="RZC71494.1"/>
    </source>
</evidence>
<evidence type="ECO:0000256" key="17">
    <source>
        <dbReference type="PROSITE-ProRule" id="PRU10141"/>
    </source>
</evidence>
<dbReference type="PROSITE" id="PS00107">
    <property type="entry name" value="PROTEIN_KINASE_ATP"/>
    <property type="match status" value="1"/>
</dbReference>
<keyword evidence="12 18" id="KW-0472">Membrane</keyword>
<evidence type="ECO:0000256" key="4">
    <source>
        <dbReference type="ARBA" id="ARBA00022679"/>
    </source>
</evidence>
<dbReference type="InterPro" id="IPR002902">
    <property type="entry name" value="GNK2"/>
</dbReference>
<dbReference type="CDD" id="cd23509">
    <property type="entry name" value="Gnk2-like"/>
    <property type="match status" value="2"/>
</dbReference>
<sequence>MSRKIGFPVTYRCLFFACILALTHVHTLADPPYKNCSTSPSNFTDTKFHNQRNDLLSILSSNASESRFFSTKVGDNVDDQLYGNFLCFGNLPLTECQECVTLAARNIKKLCPMSKQAIGWEEKCQVRYSDEPFFGTMDDTTANLPLWNNRSVSDPELFTDAVKKLMSNLTETAAYHSATNLLSTGHSSFEDLHGLAQCTADLSASNCNSCLQFALNQILSCCSSFRGARVYSKSCYLRYELYVFPGIDSDNPPPSKKSRRNVLVAVFVAIPVVGLIVTMAICLYCSMLRKTKHQALSRCTTPAGTSRETEFVYNTLEQDQMKPREFPLIGFLDILTATNNFSESNKLGQGGFGAVYKGQLPDGQEVAIKRLSSDSEQGSDEFMNEISLIMKLQHKNLVRLLGCCIEHEEWILVYEYMQNGGLDAFLGCTLLPGLYLHFLPKLLFCEHLAKY</sequence>
<organism evidence="22 23">
    <name type="scientific">Papaver somniferum</name>
    <name type="common">Opium poppy</name>
    <dbReference type="NCBI Taxonomy" id="3469"/>
    <lineage>
        <taxon>Eukaryota</taxon>
        <taxon>Viridiplantae</taxon>
        <taxon>Streptophyta</taxon>
        <taxon>Embryophyta</taxon>
        <taxon>Tracheophyta</taxon>
        <taxon>Spermatophyta</taxon>
        <taxon>Magnoliopsida</taxon>
        <taxon>Ranunculales</taxon>
        <taxon>Papaveraceae</taxon>
        <taxon>Papaveroideae</taxon>
        <taxon>Papaver</taxon>
    </lineage>
</organism>
<feature type="domain" description="Protein kinase" evidence="20">
    <location>
        <begin position="341"/>
        <end position="451"/>
    </location>
</feature>
<evidence type="ECO:0000256" key="1">
    <source>
        <dbReference type="ARBA" id="ARBA00004167"/>
    </source>
</evidence>
<keyword evidence="23" id="KW-1185">Reference proteome</keyword>
<accession>A0A4Y7KDM5</accession>
<evidence type="ECO:0000256" key="16">
    <source>
        <dbReference type="ARBA" id="ARBA00048679"/>
    </source>
</evidence>
<dbReference type="PANTHER" id="PTHR27002:SF679">
    <property type="entry name" value="CYSTEINE-RICH RECEPTOR-LIKE PROTEIN KINASE 10 ISOFORM X1"/>
    <property type="match status" value="1"/>
</dbReference>
<dbReference type="PROSITE" id="PS51473">
    <property type="entry name" value="GNK2"/>
    <property type="match status" value="2"/>
</dbReference>
<dbReference type="PANTHER" id="PTHR27002">
    <property type="entry name" value="RECEPTOR-LIKE SERINE/THREONINE-PROTEIN KINASE SD1-8"/>
    <property type="match status" value="1"/>
</dbReference>
<dbReference type="Gene3D" id="3.30.430.20">
    <property type="entry name" value="Gnk2 domain, C-X8-C-X2-C motif"/>
    <property type="match status" value="2"/>
</dbReference>
<feature type="binding site" evidence="17">
    <location>
        <position position="369"/>
    </location>
    <ligand>
        <name>ATP</name>
        <dbReference type="ChEBI" id="CHEBI:30616"/>
    </ligand>
</feature>
<dbReference type="EC" id="2.7.11.1" evidence="2"/>
<keyword evidence="14" id="KW-0325">Glycoprotein</keyword>
<evidence type="ECO:0000256" key="18">
    <source>
        <dbReference type="SAM" id="Phobius"/>
    </source>
</evidence>
<protein>
    <recommendedName>
        <fullName evidence="2">non-specific serine/threonine protein kinase</fullName>
        <ecNumber evidence="2">2.7.11.1</ecNumber>
    </recommendedName>
</protein>
<keyword evidence="13" id="KW-1015">Disulfide bond</keyword>
<dbReference type="Gramene" id="RZC71494">
    <property type="protein sequence ID" value="RZC71494"/>
    <property type="gene ID" value="C5167_034761"/>
</dbReference>
<feature type="chain" id="PRO_5021220998" description="non-specific serine/threonine protein kinase" evidence="19">
    <location>
        <begin position="30"/>
        <end position="451"/>
    </location>
</feature>
<evidence type="ECO:0000256" key="15">
    <source>
        <dbReference type="ARBA" id="ARBA00047899"/>
    </source>
</evidence>
<dbReference type="InterPro" id="IPR020635">
    <property type="entry name" value="Tyr_kinase_cat_dom"/>
</dbReference>
<dbReference type="FunFam" id="3.30.430.20:FF:000002">
    <property type="entry name" value="Cysteine-rich receptor-like protein kinase 10"/>
    <property type="match status" value="1"/>
</dbReference>
<evidence type="ECO:0000256" key="19">
    <source>
        <dbReference type="SAM" id="SignalP"/>
    </source>
</evidence>
<evidence type="ECO:0000256" key="13">
    <source>
        <dbReference type="ARBA" id="ARBA00023157"/>
    </source>
</evidence>
<evidence type="ECO:0000256" key="6">
    <source>
        <dbReference type="ARBA" id="ARBA00022729"/>
    </source>
</evidence>
<comment type="subcellular location">
    <subcellularLocation>
        <location evidence="1">Membrane</location>
        <topology evidence="1">Single-pass membrane protein</topology>
    </subcellularLocation>
</comment>
<feature type="transmembrane region" description="Helical" evidence="18">
    <location>
        <begin position="262"/>
        <end position="285"/>
    </location>
</feature>
<evidence type="ECO:0000256" key="7">
    <source>
        <dbReference type="ARBA" id="ARBA00022737"/>
    </source>
</evidence>
<evidence type="ECO:0000256" key="3">
    <source>
        <dbReference type="ARBA" id="ARBA00022527"/>
    </source>
</evidence>
<dbReference type="GO" id="GO:0005524">
    <property type="term" value="F:ATP binding"/>
    <property type="evidence" value="ECO:0007669"/>
    <property type="project" value="UniProtKB-UniRule"/>
</dbReference>
<evidence type="ECO:0000256" key="9">
    <source>
        <dbReference type="ARBA" id="ARBA00022777"/>
    </source>
</evidence>
<evidence type="ECO:0000256" key="10">
    <source>
        <dbReference type="ARBA" id="ARBA00022840"/>
    </source>
</evidence>
<keyword evidence="5 18" id="KW-0812">Transmembrane</keyword>
<dbReference type="AlphaFoldDB" id="A0A4Y7KDM5"/>
<evidence type="ECO:0000256" key="11">
    <source>
        <dbReference type="ARBA" id="ARBA00022989"/>
    </source>
</evidence>
<proteinExistence type="predicted"/>
<evidence type="ECO:0000256" key="2">
    <source>
        <dbReference type="ARBA" id="ARBA00012513"/>
    </source>
</evidence>
<feature type="domain" description="Gnk2-homologous" evidence="21">
    <location>
        <begin position="30"/>
        <end position="133"/>
    </location>
</feature>
<dbReference type="FunFam" id="3.30.200.20:FF:000195">
    <property type="entry name" value="G-type lectin S-receptor-like serine/threonine-protein kinase"/>
    <property type="match status" value="1"/>
</dbReference>
<dbReference type="SUPFAM" id="SSF56112">
    <property type="entry name" value="Protein kinase-like (PK-like)"/>
    <property type="match status" value="1"/>
</dbReference>
<comment type="catalytic activity">
    <reaction evidence="15">
        <text>L-threonyl-[protein] + ATP = O-phospho-L-threonyl-[protein] + ADP + H(+)</text>
        <dbReference type="Rhea" id="RHEA:46608"/>
        <dbReference type="Rhea" id="RHEA-COMP:11060"/>
        <dbReference type="Rhea" id="RHEA-COMP:11605"/>
        <dbReference type="ChEBI" id="CHEBI:15378"/>
        <dbReference type="ChEBI" id="CHEBI:30013"/>
        <dbReference type="ChEBI" id="CHEBI:30616"/>
        <dbReference type="ChEBI" id="CHEBI:61977"/>
        <dbReference type="ChEBI" id="CHEBI:456216"/>
        <dbReference type="EC" id="2.7.11.1"/>
    </reaction>
</comment>
<dbReference type="Pfam" id="PF01657">
    <property type="entry name" value="Stress-antifung"/>
    <property type="match status" value="2"/>
</dbReference>
<dbReference type="OMA" id="HEEWILV"/>
<reference evidence="22 23" key="1">
    <citation type="journal article" date="2018" name="Science">
        <title>The opium poppy genome and morphinan production.</title>
        <authorList>
            <person name="Guo L."/>
            <person name="Winzer T."/>
            <person name="Yang X."/>
            <person name="Li Y."/>
            <person name="Ning Z."/>
            <person name="He Z."/>
            <person name="Teodor R."/>
            <person name="Lu Y."/>
            <person name="Bowser T.A."/>
            <person name="Graham I.A."/>
            <person name="Ye K."/>
        </authorList>
    </citation>
    <scope>NUCLEOTIDE SEQUENCE [LARGE SCALE GENOMIC DNA]</scope>
    <source>
        <strain evidence="23">cv. HN1</strain>
        <tissue evidence="22">Leaves</tissue>
    </source>
</reference>
<evidence type="ECO:0000259" key="21">
    <source>
        <dbReference type="PROSITE" id="PS51473"/>
    </source>
</evidence>
<comment type="catalytic activity">
    <reaction evidence="16">
        <text>L-seryl-[protein] + ATP = O-phospho-L-seryl-[protein] + ADP + H(+)</text>
        <dbReference type="Rhea" id="RHEA:17989"/>
        <dbReference type="Rhea" id="RHEA-COMP:9863"/>
        <dbReference type="Rhea" id="RHEA-COMP:11604"/>
        <dbReference type="ChEBI" id="CHEBI:15378"/>
        <dbReference type="ChEBI" id="CHEBI:29999"/>
        <dbReference type="ChEBI" id="CHEBI:30616"/>
        <dbReference type="ChEBI" id="CHEBI:83421"/>
        <dbReference type="ChEBI" id="CHEBI:456216"/>
        <dbReference type="EC" id="2.7.11.1"/>
    </reaction>
</comment>
<feature type="signal peptide" evidence="19">
    <location>
        <begin position="1"/>
        <end position="29"/>
    </location>
</feature>
<keyword evidence="4" id="KW-0808">Transferase</keyword>
<keyword evidence="10 17" id="KW-0067">ATP-binding</keyword>
<keyword evidence="9" id="KW-0418">Kinase</keyword>
<dbReference type="Pfam" id="PF07714">
    <property type="entry name" value="PK_Tyr_Ser-Thr"/>
    <property type="match status" value="1"/>
</dbReference>
<evidence type="ECO:0000256" key="8">
    <source>
        <dbReference type="ARBA" id="ARBA00022741"/>
    </source>
</evidence>
<dbReference type="InterPro" id="IPR000719">
    <property type="entry name" value="Prot_kinase_dom"/>
</dbReference>
<keyword evidence="3" id="KW-0723">Serine/threonine-protein kinase</keyword>
<dbReference type="GO" id="GO:0004674">
    <property type="term" value="F:protein serine/threonine kinase activity"/>
    <property type="evidence" value="ECO:0007669"/>
    <property type="project" value="UniProtKB-KW"/>
</dbReference>
<dbReference type="InterPro" id="IPR011009">
    <property type="entry name" value="Kinase-like_dom_sf"/>
</dbReference>
<dbReference type="InterPro" id="IPR017441">
    <property type="entry name" value="Protein_kinase_ATP_BS"/>
</dbReference>
<dbReference type="InterPro" id="IPR038408">
    <property type="entry name" value="GNK2_sf"/>
</dbReference>
<evidence type="ECO:0000313" key="23">
    <source>
        <dbReference type="Proteomes" id="UP000316621"/>
    </source>
</evidence>
<dbReference type="InterPro" id="IPR001245">
    <property type="entry name" value="Ser-Thr/Tyr_kinase_cat_dom"/>
</dbReference>
<keyword evidence="7" id="KW-0677">Repeat</keyword>
<dbReference type="SMART" id="SM00219">
    <property type="entry name" value="TyrKc"/>
    <property type="match status" value="1"/>
</dbReference>
<keyword evidence="11 18" id="KW-1133">Transmembrane helix</keyword>
<dbReference type="PROSITE" id="PS50011">
    <property type="entry name" value="PROTEIN_KINASE_DOM"/>
    <property type="match status" value="1"/>
</dbReference>
<name>A0A4Y7KDM5_PAPSO</name>
<dbReference type="GO" id="GO:0005886">
    <property type="term" value="C:plasma membrane"/>
    <property type="evidence" value="ECO:0007669"/>
    <property type="project" value="TreeGrafter"/>
</dbReference>
<feature type="domain" description="Gnk2-homologous" evidence="21">
    <location>
        <begin position="140"/>
        <end position="244"/>
    </location>
</feature>
<evidence type="ECO:0000256" key="12">
    <source>
        <dbReference type="ARBA" id="ARBA00023136"/>
    </source>
</evidence>
<evidence type="ECO:0000256" key="14">
    <source>
        <dbReference type="ARBA" id="ARBA00023180"/>
    </source>
</evidence>